<gene>
    <name evidence="5" type="ORF">F7O84_08430</name>
</gene>
<dbReference type="InterPro" id="IPR003679">
    <property type="entry name" value="Amioglycoside_AcTrfase"/>
</dbReference>
<name>A0A7V7QJ56_9FIRM</name>
<dbReference type="AlphaFoldDB" id="A0A7V7QJ56"/>
<comment type="caution">
    <text evidence="5">The sequence shown here is derived from an EMBL/GenBank/DDBJ whole genome shotgun (WGS) entry which is preliminary data.</text>
</comment>
<dbReference type="PANTHER" id="PTHR11104:SF0">
    <property type="entry name" value="SPBETA PROPHAGE-DERIVED AMINOGLYCOSIDE N(3')-ACETYLTRANSFERASE-LIKE PROTEIN YOKD"/>
    <property type="match status" value="1"/>
</dbReference>
<dbReference type="SUPFAM" id="SSF110710">
    <property type="entry name" value="TTHA0583/YokD-like"/>
    <property type="match status" value="1"/>
</dbReference>
<reference evidence="5 6" key="1">
    <citation type="submission" date="2019-09" db="EMBL/GenBank/DDBJ databases">
        <authorList>
            <person name="Valk L.C."/>
        </authorList>
    </citation>
    <scope>NUCLEOTIDE SEQUENCE [LARGE SCALE GENOMIC DNA]</scope>
    <source>
        <strain evidence="5">GalUA</strain>
    </source>
</reference>
<dbReference type="OrthoDB" id="7330654at2"/>
<evidence type="ECO:0000313" key="6">
    <source>
        <dbReference type="Proteomes" id="UP000461768"/>
    </source>
</evidence>
<comment type="catalytic activity">
    <reaction evidence="4">
        <text>a 2-deoxystreptamine antibiotic + acetyl-CoA = an N(3)-acetyl-2-deoxystreptamine antibiotic + CoA + H(+)</text>
        <dbReference type="Rhea" id="RHEA:12665"/>
        <dbReference type="ChEBI" id="CHEBI:15378"/>
        <dbReference type="ChEBI" id="CHEBI:57287"/>
        <dbReference type="ChEBI" id="CHEBI:57288"/>
        <dbReference type="ChEBI" id="CHEBI:57921"/>
        <dbReference type="ChEBI" id="CHEBI:77452"/>
        <dbReference type="EC" id="2.3.1.81"/>
    </reaction>
</comment>
<keyword evidence="4" id="KW-0046">Antibiotic resistance</keyword>
<evidence type="ECO:0000313" key="5">
    <source>
        <dbReference type="EMBL" id="KAB1437618.1"/>
    </source>
</evidence>
<keyword evidence="6" id="KW-1185">Reference proteome</keyword>
<dbReference type="GO" id="GO:0046677">
    <property type="term" value="P:response to antibiotic"/>
    <property type="evidence" value="ECO:0007669"/>
    <property type="project" value="UniProtKB-KW"/>
</dbReference>
<proteinExistence type="inferred from homology"/>
<dbReference type="PANTHER" id="PTHR11104">
    <property type="entry name" value="AMINOGLYCOSIDE N3-ACETYLTRANSFERASE"/>
    <property type="match status" value="1"/>
</dbReference>
<protein>
    <recommendedName>
        <fullName evidence="4">Aminoglycoside N(3)-acetyltransferase</fullName>
        <ecNumber evidence="4">2.3.1.-</ecNumber>
    </recommendedName>
</protein>
<sequence length="246" mass="27586">MKVLYEDDIVEGLYQLGVTEKINLEVHSSLSSMGYVKGGAVTIIKALKKVVGKDGSIFMPALRLSSDLPLDEKDKKNGLIRKIKVLTSDEPKSAMGIIADTFRLMPDTLVGTGTFAAAAWGKHANEVKGMFRYLIENNGKALLIGVDIYSLTAMHHVEKHLPKQIIDRIKSPKLDEIYNPNEWFVEDGNVPVKAWYTIQQLAYEKGYIKEGMIGDAKCMLMDLPEVVGLYKEKLIDDPYKLYGIYR</sequence>
<organism evidence="5 6">
    <name type="scientific">Candidatus Galacturonatibacter soehngenii</name>
    <dbReference type="NCBI Taxonomy" id="2307010"/>
    <lineage>
        <taxon>Bacteria</taxon>
        <taxon>Bacillati</taxon>
        <taxon>Bacillota</taxon>
        <taxon>Clostridia</taxon>
        <taxon>Lachnospirales</taxon>
        <taxon>Lachnospiraceae</taxon>
        <taxon>Candidatus Galacturonatibacter</taxon>
    </lineage>
</organism>
<dbReference type="Proteomes" id="UP000461768">
    <property type="component" value="Unassembled WGS sequence"/>
</dbReference>
<dbReference type="EMBL" id="WAGX01000005">
    <property type="protein sequence ID" value="KAB1437618.1"/>
    <property type="molecule type" value="Genomic_DNA"/>
</dbReference>
<evidence type="ECO:0000256" key="2">
    <source>
        <dbReference type="ARBA" id="ARBA00022679"/>
    </source>
</evidence>
<evidence type="ECO:0000256" key="4">
    <source>
        <dbReference type="RuleBase" id="RU365031"/>
    </source>
</evidence>
<reference evidence="5 6" key="2">
    <citation type="submission" date="2020-02" db="EMBL/GenBank/DDBJ databases">
        <title>Candidatus Galacturonibacter soehngenii shows hetero-acetogenic catabolism of galacturonic acid but lacks a canonical carbon monoxide dehydrogenase/acetyl-CoA synthase complex.</title>
        <authorList>
            <person name="Diender M."/>
            <person name="Stouten G.R."/>
            <person name="Petersen J.F."/>
            <person name="Nielsen P.H."/>
            <person name="Dueholm M.S."/>
            <person name="Pronk J.T."/>
            <person name="Van Loosdrecht M.C.M."/>
        </authorList>
    </citation>
    <scope>NUCLEOTIDE SEQUENCE [LARGE SCALE GENOMIC DNA]</scope>
    <source>
        <strain evidence="5">GalUA</strain>
    </source>
</reference>
<evidence type="ECO:0000256" key="3">
    <source>
        <dbReference type="ARBA" id="ARBA00023315"/>
    </source>
</evidence>
<dbReference type="EC" id="2.3.1.-" evidence="4"/>
<keyword evidence="2 4" id="KW-0808">Transferase</keyword>
<comment type="similarity">
    <text evidence="1 4">Belongs to the antibiotic N-acetyltransferase family.</text>
</comment>
<dbReference type="GO" id="GO:0046353">
    <property type="term" value="F:aminoglycoside 3-N-acetyltransferase activity"/>
    <property type="evidence" value="ECO:0007669"/>
    <property type="project" value="UniProtKB-EC"/>
</dbReference>
<dbReference type="RefSeq" id="WP_151144150.1">
    <property type="nucleotide sequence ID" value="NZ_WAGX01000005.1"/>
</dbReference>
<dbReference type="Pfam" id="PF02522">
    <property type="entry name" value="Antibiotic_NAT"/>
    <property type="match status" value="1"/>
</dbReference>
<accession>A0A7V7QJ56</accession>
<keyword evidence="3 4" id="KW-0012">Acyltransferase</keyword>
<evidence type="ECO:0000256" key="1">
    <source>
        <dbReference type="ARBA" id="ARBA00006383"/>
    </source>
</evidence>
<dbReference type="InterPro" id="IPR028345">
    <property type="entry name" value="Antibiotic_NAT-like"/>
</dbReference>